<keyword evidence="2" id="KW-1283">Bacterial microcompartment</keyword>
<evidence type="ECO:0000313" key="6">
    <source>
        <dbReference type="Proteomes" id="UP000198778"/>
    </source>
</evidence>
<dbReference type="InterPro" id="IPR037233">
    <property type="entry name" value="CcmK-like_sf"/>
</dbReference>
<dbReference type="SMART" id="SM00877">
    <property type="entry name" value="BMC"/>
    <property type="match status" value="1"/>
</dbReference>
<organism evidence="5 6">
    <name type="scientific">Alkalicoccus daliensis</name>
    <dbReference type="NCBI Taxonomy" id="745820"/>
    <lineage>
        <taxon>Bacteria</taxon>
        <taxon>Bacillati</taxon>
        <taxon>Bacillota</taxon>
        <taxon>Bacilli</taxon>
        <taxon>Bacillales</taxon>
        <taxon>Bacillaceae</taxon>
        <taxon>Alkalicoccus</taxon>
    </lineage>
</organism>
<comment type="subcellular location">
    <subcellularLocation>
        <location evidence="1">Bacterial microcompartment</location>
    </subcellularLocation>
</comment>
<dbReference type="PROSITE" id="PS51930">
    <property type="entry name" value="BMC_2"/>
    <property type="match status" value="1"/>
</dbReference>
<gene>
    <name evidence="5" type="ORF">SAMN04488053_10846</name>
</gene>
<dbReference type="GO" id="GO:0031469">
    <property type="term" value="C:bacterial microcompartment"/>
    <property type="evidence" value="ECO:0007669"/>
    <property type="project" value="UniProtKB-SubCell"/>
</dbReference>
<dbReference type="InterPro" id="IPR000249">
    <property type="entry name" value="BMC_dom"/>
</dbReference>
<dbReference type="STRING" id="745820.SAMN04488053_10846"/>
<feature type="domain" description="BMC" evidence="4">
    <location>
        <begin position="8"/>
        <end position="95"/>
    </location>
</feature>
<name>A0A1H0HCB9_9BACI</name>
<dbReference type="EMBL" id="FNIL01000008">
    <property type="protein sequence ID" value="SDO16768.1"/>
    <property type="molecule type" value="Genomic_DNA"/>
</dbReference>
<proteinExistence type="inferred from homology"/>
<dbReference type="InterPro" id="IPR044872">
    <property type="entry name" value="CcmK/CsoS1_BMC"/>
</dbReference>
<dbReference type="CDD" id="cd06169">
    <property type="entry name" value="BMC"/>
    <property type="match status" value="1"/>
</dbReference>
<dbReference type="Pfam" id="PF00936">
    <property type="entry name" value="BMC"/>
    <property type="match status" value="1"/>
</dbReference>
<dbReference type="RefSeq" id="WP_175444282.1">
    <property type="nucleotide sequence ID" value="NZ_FNIL01000008.1"/>
</dbReference>
<keyword evidence="6" id="KW-1185">Reference proteome</keyword>
<comment type="similarity">
    <text evidence="3">Belongs to the bacterial microcompartments protein family.</text>
</comment>
<evidence type="ECO:0000313" key="5">
    <source>
        <dbReference type="EMBL" id="SDO16768.1"/>
    </source>
</evidence>
<dbReference type="AlphaFoldDB" id="A0A1H0HCB9"/>
<evidence type="ECO:0000256" key="2">
    <source>
        <dbReference type="ARBA" id="ARBA00024446"/>
    </source>
</evidence>
<sequence>MVVEQYDAIGLIEVKYFTLASQLLDAMCKGSEVVFVSSENDLGGRLVTLVIGGTIENVQAALDIAVTISSQFDGHYLMNTVLISQPSDEIMNYLGEERKKKEDTNNE</sequence>
<reference evidence="6" key="1">
    <citation type="submission" date="2016-10" db="EMBL/GenBank/DDBJ databases">
        <authorList>
            <person name="Varghese N."/>
            <person name="Submissions S."/>
        </authorList>
    </citation>
    <scope>NUCLEOTIDE SEQUENCE [LARGE SCALE GENOMIC DNA]</scope>
    <source>
        <strain evidence="6">CGMCC 1.10369</strain>
    </source>
</reference>
<dbReference type="Proteomes" id="UP000198778">
    <property type="component" value="Unassembled WGS sequence"/>
</dbReference>
<accession>A0A1H0HCB9</accession>
<dbReference type="PANTHER" id="PTHR33941:SF11">
    <property type="entry name" value="BACTERIAL MICROCOMPARTMENT SHELL PROTEIN PDUJ"/>
    <property type="match status" value="1"/>
</dbReference>
<protein>
    <submittedName>
        <fullName evidence="5">BMC domain-containing protein</fullName>
    </submittedName>
</protein>
<evidence type="ECO:0000256" key="1">
    <source>
        <dbReference type="ARBA" id="ARBA00024322"/>
    </source>
</evidence>
<dbReference type="InterPro" id="IPR050575">
    <property type="entry name" value="BMC_shell"/>
</dbReference>
<dbReference type="PANTHER" id="PTHR33941">
    <property type="entry name" value="PROPANEDIOL UTILIZATION PROTEIN PDUA"/>
    <property type="match status" value="1"/>
</dbReference>
<dbReference type="SUPFAM" id="SSF143414">
    <property type="entry name" value="CcmK-like"/>
    <property type="match status" value="1"/>
</dbReference>
<evidence type="ECO:0000259" key="4">
    <source>
        <dbReference type="PROSITE" id="PS51930"/>
    </source>
</evidence>
<evidence type="ECO:0000256" key="3">
    <source>
        <dbReference type="PROSITE-ProRule" id="PRU01278"/>
    </source>
</evidence>
<dbReference type="Gene3D" id="3.30.70.1710">
    <property type="match status" value="1"/>
</dbReference>